<gene>
    <name evidence="2" type="ORF">RJ640_006052</name>
</gene>
<keyword evidence="3" id="KW-1185">Reference proteome</keyword>
<dbReference type="CDD" id="cd09272">
    <property type="entry name" value="RNase_HI_RT_Ty1"/>
    <property type="match status" value="1"/>
</dbReference>
<dbReference type="Proteomes" id="UP001187471">
    <property type="component" value="Unassembled WGS sequence"/>
</dbReference>
<evidence type="ECO:0000313" key="2">
    <source>
        <dbReference type="EMBL" id="KAK2980559.1"/>
    </source>
</evidence>
<dbReference type="Pfam" id="PF07727">
    <property type="entry name" value="RVT_2"/>
    <property type="match status" value="1"/>
</dbReference>
<dbReference type="AlphaFoldDB" id="A0AA88R8T0"/>
<evidence type="ECO:0000259" key="1">
    <source>
        <dbReference type="Pfam" id="PF07727"/>
    </source>
</evidence>
<dbReference type="PANTHER" id="PTHR11439">
    <property type="entry name" value="GAG-POL-RELATED RETROTRANSPOSON"/>
    <property type="match status" value="1"/>
</dbReference>
<dbReference type="InterPro" id="IPR043502">
    <property type="entry name" value="DNA/RNA_pol_sf"/>
</dbReference>
<name>A0AA88R8T0_9ASTE</name>
<comment type="caution">
    <text evidence="2">The sequence shown here is derived from an EMBL/GenBank/DDBJ whole genome shotgun (WGS) entry which is preliminary data.</text>
</comment>
<reference evidence="2" key="1">
    <citation type="submission" date="2022-12" db="EMBL/GenBank/DDBJ databases">
        <title>Draft genome assemblies for two species of Escallonia (Escalloniales).</title>
        <authorList>
            <person name="Chanderbali A."/>
            <person name="Dervinis C."/>
            <person name="Anghel I."/>
            <person name="Soltis D."/>
            <person name="Soltis P."/>
            <person name="Zapata F."/>
        </authorList>
    </citation>
    <scope>NUCLEOTIDE SEQUENCE</scope>
    <source>
        <strain evidence="2">UCBG92.1500</strain>
        <tissue evidence="2">Leaf</tissue>
    </source>
</reference>
<dbReference type="InterPro" id="IPR013103">
    <property type="entry name" value="RVT_2"/>
</dbReference>
<dbReference type="EMBL" id="JAVXUO010001620">
    <property type="protein sequence ID" value="KAK2980559.1"/>
    <property type="molecule type" value="Genomic_DNA"/>
</dbReference>
<dbReference type="SUPFAM" id="SSF56672">
    <property type="entry name" value="DNA/RNA polymerases"/>
    <property type="match status" value="1"/>
</dbReference>
<organism evidence="2 3">
    <name type="scientific">Escallonia rubra</name>
    <dbReference type="NCBI Taxonomy" id="112253"/>
    <lineage>
        <taxon>Eukaryota</taxon>
        <taxon>Viridiplantae</taxon>
        <taxon>Streptophyta</taxon>
        <taxon>Embryophyta</taxon>
        <taxon>Tracheophyta</taxon>
        <taxon>Spermatophyta</taxon>
        <taxon>Magnoliopsida</taxon>
        <taxon>eudicotyledons</taxon>
        <taxon>Gunneridae</taxon>
        <taxon>Pentapetalae</taxon>
        <taxon>asterids</taxon>
        <taxon>campanulids</taxon>
        <taxon>Escalloniales</taxon>
        <taxon>Escalloniaceae</taxon>
        <taxon>Escallonia</taxon>
    </lineage>
</organism>
<evidence type="ECO:0000313" key="3">
    <source>
        <dbReference type="Proteomes" id="UP001187471"/>
    </source>
</evidence>
<accession>A0AA88R8T0</accession>
<feature type="domain" description="Reverse transcriptase Ty1/copia-type" evidence="1">
    <location>
        <begin position="90"/>
        <end position="173"/>
    </location>
</feature>
<dbReference type="PANTHER" id="PTHR11439:SF487">
    <property type="entry name" value="RNA-DIRECTED DNA POLYMERASE"/>
    <property type="match status" value="1"/>
</dbReference>
<proteinExistence type="predicted"/>
<protein>
    <recommendedName>
        <fullName evidence="1">Reverse transcriptase Ty1/copia-type domain-containing protein</fullName>
    </recommendedName>
</protein>
<sequence length="328" mass="36781">MTNRFHEVGCRLLRYPHLLNCPPVHGTNRAGSLGIHLLYLIDSLDHYLIYLSDSLGTHSPSIHNVLRRHIGNLSIHVLAIIKASLGIHGASVFVLVYVDDILITGSNVTLLQSIKARLCGQFHTKDLGSLKYFLGIEVAPLSRGLYLCQRKYTLDILDDCGLTGARPSEFPMEQNLKLSNSTEAILSYPSPYRRLVGRLIYLTVTRPDIVHTVNILSRFMHQPRQPHLDAAHRLIHYLKGSPGQDIFLHSKSDHALKAFCDSDWASCPMTRRSTTGYCIFLGSSPISWKTKKQTTVSRSSAEAEYRSMAVATCELTWLSFLLRDLGMP</sequence>